<accession>A0A8J5SUQ7</accession>
<sequence>MLMPVNAMARSSITGPTSVKSGELNDWGQLLSFIFQLGIRKAESDLKSMDPACNGQDDRPRRINLDKSTIT</sequence>
<reference evidence="2" key="2">
    <citation type="submission" date="2021-02" db="EMBL/GenBank/DDBJ databases">
        <authorList>
            <person name="Kimball J.A."/>
            <person name="Haas M.W."/>
            <person name="Macchietto M."/>
            <person name="Kono T."/>
            <person name="Duquette J."/>
            <person name="Shao M."/>
        </authorList>
    </citation>
    <scope>NUCLEOTIDE SEQUENCE</scope>
    <source>
        <tissue evidence="2">Fresh leaf tissue</tissue>
    </source>
</reference>
<comment type="caution">
    <text evidence="2">The sequence shown here is derived from an EMBL/GenBank/DDBJ whole genome shotgun (WGS) entry which is preliminary data.</text>
</comment>
<feature type="region of interest" description="Disordered" evidence="1">
    <location>
        <begin position="49"/>
        <end position="71"/>
    </location>
</feature>
<organism evidence="2 3">
    <name type="scientific">Zizania palustris</name>
    <name type="common">Northern wild rice</name>
    <dbReference type="NCBI Taxonomy" id="103762"/>
    <lineage>
        <taxon>Eukaryota</taxon>
        <taxon>Viridiplantae</taxon>
        <taxon>Streptophyta</taxon>
        <taxon>Embryophyta</taxon>
        <taxon>Tracheophyta</taxon>
        <taxon>Spermatophyta</taxon>
        <taxon>Magnoliopsida</taxon>
        <taxon>Liliopsida</taxon>
        <taxon>Poales</taxon>
        <taxon>Poaceae</taxon>
        <taxon>BOP clade</taxon>
        <taxon>Oryzoideae</taxon>
        <taxon>Oryzeae</taxon>
        <taxon>Zizaniinae</taxon>
        <taxon>Zizania</taxon>
    </lineage>
</organism>
<evidence type="ECO:0000313" key="2">
    <source>
        <dbReference type="EMBL" id="KAG8071902.1"/>
    </source>
</evidence>
<dbReference type="Proteomes" id="UP000729402">
    <property type="component" value="Unassembled WGS sequence"/>
</dbReference>
<feature type="compositionally biased region" description="Basic and acidic residues" evidence="1">
    <location>
        <begin position="56"/>
        <end position="65"/>
    </location>
</feature>
<dbReference type="EMBL" id="JAAALK010000283">
    <property type="protein sequence ID" value="KAG8071902.1"/>
    <property type="molecule type" value="Genomic_DNA"/>
</dbReference>
<evidence type="ECO:0000313" key="3">
    <source>
        <dbReference type="Proteomes" id="UP000729402"/>
    </source>
</evidence>
<keyword evidence="3" id="KW-1185">Reference proteome</keyword>
<gene>
    <name evidence="2" type="ORF">GUJ93_ZPchr0006g46318</name>
</gene>
<evidence type="ECO:0000256" key="1">
    <source>
        <dbReference type="SAM" id="MobiDB-lite"/>
    </source>
</evidence>
<reference evidence="2" key="1">
    <citation type="journal article" date="2021" name="bioRxiv">
        <title>Whole Genome Assembly and Annotation of Northern Wild Rice, Zizania palustris L., Supports a Whole Genome Duplication in the Zizania Genus.</title>
        <authorList>
            <person name="Haas M."/>
            <person name="Kono T."/>
            <person name="Macchietto M."/>
            <person name="Millas R."/>
            <person name="McGilp L."/>
            <person name="Shao M."/>
            <person name="Duquette J."/>
            <person name="Hirsch C.N."/>
            <person name="Kimball J."/>
        </authorList>
    </citation>
    <scope>NUCLEOTIDE SEQUENCE</scope>
    <source>
        <tissue evidence="2">Fresh leaf tissue</tissue>
    </source>
</reference>
<name>A0A8J5SUQ7_ZIZPA</name>
<protein>
    <submittedName>
        <fullName evidence="2">Uncharacterized protein</fullName>
    </submittedName>
</protein>
<dbReference type="AlphaFoldDB" id="A0A8J5SUQ7"/>
<proteinExistence type="predicted"/>